<organism evidence="3 4">
    <name type="scientific">Paraburkholderia megapolitana</name>
    <dbReference type="NCBI Taxonomy" id="420953"/>
    <lineage>
        <taxon>Bacteria</taxon>
        <taxon>Pseudomonadati</taxon>
        <taxon>Pseudomonadota</taxon>
        <taxon>Betaproteobacteria</taxon>
        <taxon>Burkholderiales</taxon>
        <taxon>Burkholderiaceae</taxon>
        <taxon>Paraburkholderia</taxon>
    </lineage>
</organism>
<dbReference type="SUPFAM" id="SSF56524">
    <property type="entry name" value="Oxidoreductase molybdopterin-binding domain"/>
    <property type="match status" value="1"/>
</dbReference>
<feature type="signal peptide" evidence="1">
    <location>
        <begin position="1"/>
        <end position="24"/>
    </location>
</feature>
<name>A0A1I3UDF8_9BURK</name>
<dbReference type="InterPro" id="IPR000572">
    <property type="entry name" value="OxRdtase_Mopterin-bd_dom"/>
</dbReference>
<dbReference type="AlphaFoldDB" id="A0A1I3UDF8"/>
<evidence type="ECO:0000313" key="4">
    <source>
        <dbReference type="Proteomes" id="UP000199548"/>
    </source>
</evidence>
<evidence type="ECO:0000256" key="1">
    <source>
        <dbReference type="SAM" id="SignalP"/>
    </source>
</evidence>
<sequence length="165" mass="18436">MLERAPKVALAFTLISLSISSAQADVVPLELYVYCVEGHRTHVEFLSEHDILAMPQYSVATSTPWKSKSEYNGIRLADVVSKTCPKGSSVTITAYDDYEIKDIDVSGILRDQPILAYSMDGQRLLLRNFGPLFLVYDRDGGEGSRIKTSQYSAKEIRQIKSLSIR</sequence>
<accession>A0A1I3UDF8</accession>
<dbReference type="STRING" id="420953.SAMN05192543_111112"/>
<reference evidence="3 4" key="1">
    <citation type="submission" date="2016-10" db="EMBL/GenBank/DDBJ databases">
        <authorList>
            <person name="de Groot N.N."/>
        </authorList>
    </citation>
    <scope>NUCLEOTIDE SEQUENCE [LARGE SCALE GENOMIC DNA]</scope>
    <source>
        <strain evidence="3 4">LMG 23650</strain>
    </source>
</reference>
<protein>
    <recommendedName>
        <fullName evidence="2">Oxidoreductase molybdopterin-binding domain-containing protein</fullName>
    </recommendedName>
</protein>
<evidence type="ECO:0000313" key="3">
    <source>
        <dbReference type="EMBL" id="SFJ80753.1"/>
    </source>
</evidence>
<gene>
    <name evidence="3" type="ORF">SAMN05192543_111112</name>
</gene>
<dbReference type="EMBL" id="FOQU01000011">
    <property type="protein sequence ID" value="SFJ80753.1"/>
    <property type="molecule type" value="Genomic_DNA"/>
</dbReference>
<feature type="chain" id="PRO_5011647315" description="Oxidoreductase molybdopterin-binding domain-containing protein" evidence="1">
    <location>
        <begin position="25"/>
        <end position="165"/>
    </location>
</feature>
<dbReference type="Proteomes" id="UP000199548">
    <property type="component" value="Unassembled WGS sequence"/>
</dbReference>
<feature type="domain" description="Oxidoreductase molybdopterin-binding" evidence="2">
    <location>
        <begin position="60"/>
        <end position="133"/>
    </location>
</feature>
<dbReference type="RefSeq" id="WP_091018932.1">
    <property type="nucleotide sequence ID" value="NZ_CP041745.1"/>
</dbReference>
<keyword evidence="1" id="KW-0732">Signal</keyword>
<dbReference type="InterPro" id="IPR036374">
    <property type="entry name" value="OxRdtase_Mopterin-bd_sf"/>
</dbReference>
<keyword evidence="4" id="KW-1185">Reference proteome</keyword>
<proteinExistence type="predicted"/>
<dbReference type="Gene3D" id="3.90.420.10">
    <property type="entry name" value="Oxidoreductase, molybdopterin-binding domain"/>
    <property type="match status" value="1"/>
</dbReference>
<evidence type="ECO:0000259" key="2">
    <source>
        <dbReference type="Pfam" id="PF00174"/>
    </source>
</evidence>
<dbReference type="Pfam" id="PF00174">
    <property type="entry name" value="Oxidored_molyb"/>
    <property type="match status" value="1"/>
</dbReference>